<evidence type="ECO:0000313" key="8">
    <source>
        <dbReference type="Proteomes" id="UP000199690"/>
    </source>
</evidence>
<accession>A0A1I1GWM5</accession>
<dbReference type="Pfam" id="PF14011">
    <property type="entry name" value="ESX-1_EspG"/>
    <property type="match status" value="1"/>
</dbReference>
<gene>
    <name evidence="6" type="ORF">SAMN02982929_02847</name>
    <name evidence="7" type="ORF">SAMN05216506_10186</name>
</gene>
<evidence type="ECO:0000313" key="6">
    <source>
        <dbReference type="EMBL" id="SEG64118.1"/>
    </source>
</evidence>
<keyword evidence="8" id="KW-1185">Reference proteome</keyword>
<comment type="subcellular location">
    <subcellularLocation>
        <location evidence="1">Cytoplasm</location>
    </subcellularLocation>
</comment>
<dbReference type="InterPro" id="IPR025734">
    <property type="entry name" value="EspG"/>
</dbReference>
<reference evidence="8 9" key="1">
    <citation type="submission" date="2016-10" db="EMBL/GenBank/DDBJ databases">
        <authorList>
            <person name="Varghese N."/>
            <person name="Submissions S."/>
        </authorList>
    </citation>
    <scope>NUCLEOTIDE SEQUENCE [LARGE SCALE GENOMIC DNA]</scope>
    <source>
        <strain evidence="9">ATCC 20501</strain>
        <strain evidence="7 8">CGMCC 4.3529</strain>
    </source>
</reference>
<evidence type="ECO:0000313" key="7">
    <source>
        <dbReference type="EMBL" id="SFC15905.1"/>
    </source>
</evidence>
<feature type="region of interest" description="Disordered" evidence="5">
    <location>
        <begin position="143"/>
        <end position="176"/>
    </location>
</feature>
<evidence type="ECO:0000256" key="1">
    <source>
        <dbReference type="ARBA" id="ARBA00004496"/>
    </source>
</evidence>
<comment type="similarity">
    <text evidence="2">Belongs to the EspG family.</text>
</comment>
<organism evidence="6 9">
    <name type="scientific">Saccharopolyspora kobensis</name>
    <dbReference type="NCBI Taxonomy" id="146035"/>
    <lineage>
        <taxon>Bacteria</taxon>
        <taxon>Bacillati</taxon>
        <taxon>Actinomycetota</taxon>
        <taxon>Actinomycetes</taxon>
        <taxon>Pseudonocardiales</taxon>
        <taxon>Pseudonocardiaceae</taxon>
        <taxon>Saccharopolyspora</taxon>
    </lineage>
</organism>
<keyword evidence="4" id="KW-0143">Chaperone</keyword>
<accession>A0A1H6BTT4</accession>
<keyword evidence="3" id="KW-0963">Cytoplasm</keyword>
<evidence type="ECO:0000256" key="3">
    <source>
        <dbReference type="ARBA" id="ARBA00022490"/>
    </source>
</evidence>
<evidence type="ECO:0000256" key="2">
    <source>
        <dbReference type="ARBA" id="ARBA00006411"/>
    </source>
</evidence>
<reference evidence="6" key="2">
    <citation type="submission" date="2016-10" db="EMBL/GenBank/DDBJ databases">
        <authorList>
            <person name="de Groot N.N."/>
        </authorList>
    </citation>
    <scope>NUCLEOTIDE SEQUENCE [LARGE SCALE GENOMIC DNA]</scope>
    <source>
        <strain evidence="6">ATCC 20501</strain>
    </source>
</reference>
<dbReference type="EMBL" id="FOME01000001">
    <property type="protein sequence ID" value="SFC15905.1"/>
    <property type="molecule type" value="Genomic_DNA"/>
</dbReference>
<dbReference type="Proteomes" id="UP000236729">
    <property type="component" value="Unassembled WGS sequence"/>
</dbReference>
<name>A0A1H6BTT4_9PSEU</name>
<sequence length="260" mass="28626">MINSFTLSAEAVDILSEDLRLNLRQPPFEIPHFSATLDERGRLRKSVWADLEQRRLADRGRAEPELEQALNLLHRSEVSVAVTSYDGRSDTVFRARVVAGGRTGVVAIQDERGVRVEFADVRGLARICVGLLPEVPAGKLDTGTVSVAGEPQPEPGAEPDSWLSAAQPSASGRGGGDLRKVERIMALPVRSVGYFVVSGVDASGRQVRLPAVGWRDTEEGRYSVTTRQNHDGQRWNTFSPADKPRLARYLDEQLAAFRQR</sequence>
<dbReference type="SMR" id="A0A1H6BTT4"/>
<evidence type="ECO:0000256" key="5">
    <source>
        <dbReference type="SAM" id="MobiDB-lite"/>
    </source>
</evidence>
<dbReference type="EMBL" id="FNVB01000004">
    <property type="protein sequence ID" value="SEG64118.1"/>
    <property type="molecule type" value="Genomic_DNA"/>
</dbReference>
<dbReference type="AlphaFoldDB" id="A0A1H6BTT4"/>
<dbReference type="RefSeq" id="WP_093348131.1">
    <property type="nucleotide sequence ID" value="NZ_FNVB01000004.1"/>
</dbReference>
<evidence type="ECO:0000256" key="4">
    <source>
        <dbReference type="ARBA" id="ARBA00023186"/>
    </source>
</evidence>
<dbReference type="Proteomes" id="UP000199690">
    <property type="component" value="Unassembled WGS sequence"/>
</dbReference>
<proteinExistence type="inferred from homology"/>
<protein>
    <submittedName>
        <fullName evidence="6">EspG family protein</fullName>
    </submittedName>
</protein>
<evidence type="ECO:0000313" key="9">
    <source>
        <dbReference type="Proteomes" id="UP000236729"/>
    </source>
</evidence>